<organism evidence="1 2">
    <name type="scientific">Steinernema glaseri</name>
    <dbReference type="NCBI Taxonomy" id="37863"/>
    <lineage>
        <taxon>Eukaryota</taxon>
        <taxon>Metazoa</taxon>
        <taxon>Ecdysozoa</taxon>
        <taxon>Nematoda</taxon>
        <taxon>Chromadorea</taxon>
        <taxon>Rhabditida</taxon>
        <taxon>Tylenchina</taxon>
        <taxon>Panagrolaimomorpha</taxon>
        <taxon>Strongyloidoidea</taxon>
        <taxon>Steinernematidae</taxon>
        <taxon>Steinernema</taxon>
    </lineage>
</organism>
<name>A0A1I8A404_9BILA</name>
<dbReference type="AlphaFoldDB" id="A0A1I8A404"/>
<dbReference type="WBParaSite" id="L893_g32350.t1">
    <property type="protein sequence ID" value="L893_g32350.t1"/>
    <property type="gene ID" value="L893_g32350"/>
</dbReference>
<reference evidence="2" key="1">
    <citation type="submission" date="2016-11" db="UniProtKB">
        <authorList>
            <consortium name="WormBaseParasite"/>
        </authorList>
    </citation>
    <scope>IDENTIFICATION</scope>
</reference>
<evidence type="ECO:0000313" key="2">
    <source>
        <dbReference type="WBParaSite" id="L893_g32350.t1"/>
    </source>
</evidence>
<keyword evidence="1" id="KW-1185">Reference proteome</keyword>
<evidence type="ECO:0000313" key="1">
    <source>
        <dbReference type="Proteomes" id="UP000095287"/>
    </source>
</evidence>
<proteinExistence type="predicted"/>
<accession>A0A1I8A404</accession>
<dbReference type="Proteomes" id="UP000095287">
    <property type="component" value="Unplaced"/>
</dbReference>
<protein>
    <submittedName>
        <fullName evidence="2">Uncharacterized protein</fullName>
    </submittedName>
</protein>
<sequence length="108" mass="11941">MEAKSLPYSTTKNAQKLIEIRFLCSYLRSHKCIPSALATGVQPIRSCLRSPPLERRYVFYMVNLSFPGAFTTLLAERRSESTRFLTPSVVLVVALVPVVDAVGASSYG</sequence>